<evidence type="ECO:0000256" key="3">
    <source>
        <dbReference type="ARBA" id="ARBA00022475"/>
    </source>
</evidence>
<evidence type="ECO:0000256" key="2">
    <source>
        <dbReference type="ARBA" id="ARBA00008193"/>
    </source>
</evidence>
<organism evidence="9 10">
    <name type="scientific">Pseudidiomarina woesei</name>
    <dbReference type="NCBI Taxonomy" id="1381080"/>
    <lineage>
        <taxon>Bacteria</taxon>
        <taxon>Pseudomonadati</taxon>
        <taxon>Pseudomonadota</taxon>
        <taxon>Gammaproteobacteria</taxon>
        <taxon>Alteromonadales</taxon>
        <taxon>Idiomarinaceae</taxon>
        <taxon>Pseudidiomarina</taxon>
    </lineage>
</organism>
<keyword evidence="3" id="KW-1003">Cell membrane</keyword>
<dbReference type="GO" id="GO:0005886">
    <property type="term" value="C:plasma membrane"/>
    <property type="evidence" value="ECO:0007669"/>
    <property type="project" value="UniProtKB-SubCell"/>
</dbReference>
<evidence type="ECO:0000256" key="4">
    <source>
        <dbReference type="ARBA" id="ARBA00022692"/>
    </source>
</evidence>
<evidence type="ECO:0000256" key="7">
    <source>
        <dbReference type="SAM" id="Phobius"/>
    </source>
</evidence>
<evidence type="ECO:0000256" key="1">
    <source>
        <dbReference type="ARBA" id="ARBA00004651"/>
    </source>
</evidence>
<dbReference type="RefSeq" id="WP_055439539.1">
    <property type="nucleotide sequence ID" value="NZ_CYHB01000006.1"/>
</dbReference>
<keyword evidence="4 7" id="KW-0812">Transmembrane</keyword>
<feature type="domain" description="Glycine transporter" evidence="8">
    <location>
        <begin position="95"/>
        <end position="168"/>
    </location>
</feature>
<proteinExistence type="inferred from homology"/>
<dbReference type="Proteomes" id="UP000182598">
    <property type="component" value="Unassembled WGS sequence"/>
</dbReference>
<dbReference type="PANTHER" id="PTHR30506">
    <property type="entry name" value="INNER MEMBRANE PROTEIN"/>
    <property type="match status" value="1"/>
</dbReference>
<keyword evidence="10" id="KW-1185">Reference proteome</keyword>
<keyword evidence="5 7" id="KW-1133">Transmembrane helix</keyword>
<feature type="transmembrane region" description="Helical" evidence="7">
    <location>
        <begin position="66"/>
        <end position="84"/>
    </location>
</feature>
<evidence type="ECO:0000256" key="6">
    <source>
        <dbReference type="ARBA" id="ARBA00023136"/>
    </source>
</evidence>
<feature type="transmembrane region" description="Helical" evidence="7">
    <location>
        <begin position="93"/>
        <end position="110"/>
    </location>
</feature>
<comment type="subcellular location">
    <subcellularLocation>
        <location evidence="1">Cell membrane</location>
        <topology evidence="1">Multi-pass membrane protein</topology>
    </subcellularLocation>
</comment>
<feature type="transmembrane region" description="Helical" evidence="7">
    <location>
        <begin position="116"/>
        <end position="136"/>
    </location>
</feature>
<dbReference type="EMBL" id="CYHB01000006">
    <property type="protein sequence ID" value="CUA87726.1"/>
    <property type="molecule type" value="Genomic_DNA"/>
</dbReference>
<evidence type="ECO:0000256" key="5">
    <source>
        <dbReference type="ARBA" id="ARBA00022989"/>
    </source>
</evidence>
<accession>A0A0K6HA06</accession>
<dbReference type="AlphaFoldDB" id="A0A0K6HA06"/>
<feature type="transmembrane region" description="Helical" evidence="7">
    <location>
        <begin position="34"/>
        <end position="54"/>
    </location>
</feature>
<comment type="similarity">
    <text evidence="2">Belongs to the UPF0126 family.</text>
</comment>
<dbReference type="OrthoDB" id="9791874at2"/>
<protein>
    <submittedName>
        <fullName evidence="9">Uncharacterized membrane protein YeiH</fullName>
    </submittedName>
</protein>
<reference evidence="10" key="1">
    <citation type="submission" date="2015-08" db="EMBL/GenBank/DDBJ databases">
        <authorList>
            <person name="Varghese N."/>
        </authorList>
    </citation>
    <scope>NUCLEOTIDE SEQUENCE [LARGE SCALE GENOMIC DNA]</scope>
    <source>
        <strain evidence="10">DSM 27808</strain>
    </source>
</reference>
<feature type="domain" description="Glycine transporter" evidence="8">
    <location>
        <begin position="8"/>
        <end position="81"/>
    </location>
</feature>
<evidence type="ECO:0000313" key="9">
    <source>
        <dbReference type="EMBL" id="CUA87726.1"/>
    </source>
</evidence>
<name>A0A0K6HA06_9GAMM</name>
<feature type="transmembrane region" description="Helical" evidence="7">
    <location>
        <begin position="173"/>
        <end position="190"/>
    </location>
</feature>
<evidence type="ECO:0000259" key="8">
    <source>
        <dbReference type="Pfam" id="PF03458"/>
    </source>
</evidence>
<dbReference type="Pfam" id="PF03458">
    <property type="entry name" value="Gly_transporter"/>
    <property type="match status" value="2"/>
</dbReference>
<keyword evidence="6 7" id="KW-0472">Membrane</keyword>
<feature type="transmembrane region" description="Helical" evidence="7">
    <location>
        <begin position="6"/>
        <end position="27"/>
    </location>
</feature>
<sequence length="208" mass="22844">MELTTLFYWIDHLGVAVFAISGTLLAFRKNMDGFGVIVLATVTAIGGGTTRDLILDMPVFWVYDPNYLYTVALAALITILWLRYKAYIHQKTLLLADAVGIGFFTVMGALKALEAGFSPLICIIMGTMTACFGGMLRDVLARDIPMVLKGELYATACLIGGTVFVFLAPYSQLLAILVGGITTVLLRLGALRWQWSLIVFHEHHDGHR</sequence>
<dbReference type="PANTHER" id="PTHR30506:SF3">
    <property type="entry name" value="UPF0126 INNER MEMBRANE PROTEIN YADS-RELATED"/>
    <property type="match status" value="1"/>
</dbReference>
<dbReference type="InterPro" id="IPR005115">
    <property type="entry name" value="Gly_transporter"/>
</dbReference>
<feature type="transmembrane region" description="Helical" evidence="7">
    <location>
        <begin position="148"/>
        <end position="167"/>
    </location>
</feature>
<evidence type="ECO:0000313" key="10">
    <source>
        <dbReference type="Proteomes" id="UP000182598"/>
    </source>
</evidence>
<gene>
    <name evidence="9" type="ORF">Ga0061064_1889</name>
</gene>